<comment type="caution">
    <text evidence="1">The sequence shown here is derived from an EMBL/GenBank/DDBJ whole genome shotgun (WGS) entry which is preliminary data.</text>
</comment>
<dbReference type="RefSeq" id="WP_189605607.1">
    <property type="nucleotide sequence ID" value="NZ_BMXB01000016.1"/>
</dbReference>
<dbReference type="Gene3D" id="3.40.50.1820">
    <property type="entry name" value="alpha/beta hydrolase"/>
    <property type="match status" value="1"/>
</dbReference>
<evidence type="ECO:0000313" key="2">
    <source>
        <dbReference type="Proteomes" id="UP000610456"/>
    </source>
</evidence>
<dbReference type="PANTHER" id="PTHR43265:SF1">
    <property type="entry name" value="ESTERASE ESTD"/>
    <property type="match status" value="1"/>
</dbReference>
<proteinExistence type="predicted"/>
<keyword evidence="2" id="KW-1185">Reference proteome</keyword>
<dbReference type="InterPro" id="IPR053145">
    <property type="entry name" value="AB_hydrolase_Est10"/>
</dbReference>
<reference evidence="1" key="2">
    <citation type="submission" date="2020-09" db="EMBL/GenBank/DDBJ databases">
        <authorList>
            <person name="Sun Q."/>
            <person name="Kim S."/>
        </authorList>
    </citation>
    <scope>NUCLEOTIDE SEQUENCE</scope>
    <source>
        <strain evidence="1">KCTC 12719</strain>
    </source>
</reference>
<dbReference type="Proteomes" id="UP000610456">
    <property type="component" value="Unassembled WGS sequence"/>
</dbReference>
<accession>A0A918SJS0</accession>
<name>A0A918SJS0_9FLAO</name>
<dbReference type="InterPro" id="IPR029058">
    <property type="entry name" value="AB_hydrolase_fold"/>
</dbReference>
<gene>
    <name evidence="1" type="ORF">GCM10007103_30000</name>
</gene>
<dbReference type="GO" id="GO:0052689">
    <property type="term" value="F:carboxylic ester hydrolase activity"/>
    <property type="evidence" value="ECO:0007669"/>
    <property type="project" value="TreeGrafter"/>
</dbReference>
<protein>
    <submittedName>
        <fullName evidence="1">Uncharacterized protein</fullName>
    </submittedName>
</protein>
<sequence length="127" mass="14189">MDNSKKGNFPLQEEEIAQLSKQFTGVWMVGLLKNDPAVALAKVKIPVLAINGKNDVQVISSINLLTIENSLKKAGNKNVTIKEYDNFNHLFQESKNGLPNEYSEIKQTFSPEVLEDVKSWILEVTGN</sequence>
<dbReference type="PANTHER" id="PTHR43265">
    <property type="entry name" value="ESTERASE ESTD"/>
    <property type="match status" value="1"/>
</dbReference>
<reference evidence="1" key="1">
    <citation type="journal article" date="2014" name="Int. J. Syst. Evol. Microbiol.">
        <title>Complete genome sequence of Corynebacterium casei LMG S-19264T (=DSM 44701T), isolated from a smear-ripened cheese.</title>
        <authorList>
            <consortium name="US DOE Joint Genome Institute (JGI-PGF)"/>
            <person name="Walter F."/>
            <person name="Albersmeier A."/>
            <person name="Kalinowski J."/>
            <person name="Ruckert C."/>
        </authorList>
    </citation>
    <scope>NUCLEOTIDE SEQUENCE</scope>
    <source>
        <strain evidence="1">KCTC 12719</strain>
    </source>
</reference>
<evidence type="ECO:0000313" key="1">
    <source>
        <dbReference type="EMBL" id="GHA46938.1"/>
    </source>
</evidence>
<dbReference type="SUPFAM" id="SSF53474">
    <property type="entry name" value="alpha/beta-Hydrolases"/>
    <property type="match status" value="1"/>
</dbReference>
<dbReference type="AlphaFoldDB" id="A0A918SJS0"/>
<dbReference type="EMBL" id="BMXB01000016">
    <property type="protein sequence ID" value="GHA46938.1"/>
    <property type="molecule type" value="Genomic_DNA"/>
</dbReference>
<organism evidence="1 2">
    <name type="scientific">Salinimicrobium marinum</name>
    <dbReference type="NCBI Taxonomy" id="680283"/>
    <lineage>
        <taxon>Bacteria</taxon>
        <taxon>Pseudomonadati</taxon>
        <taxon>Bacteroidota</taxon>
        <taxon>Flavobacteriia</taxon>
        <taxon>Flavobacteriales</taxon>
        <taxon>Flavobacteriaceae</taxon>
        <taxon>Salinimicrobium</taxon>
    </lineage>
</organism>